<feature type="region of interest" description="Disordered" evidence="3">
    <location>
        <begin position="1072"/>
        <end position="1098"/>
    </location>
</feature>
<evidence type="ECO:0000256" key="1">
    <source>
        <dbReference type="ARBA" id="ARBA00022658"/>
    </source>
</evidence>
<keyword evidence="1 2" id="KW-0344">Guanine-nucleotide releasing factor</keyword>
<dbReference type="OrthoDB" id="10254377at2759"/>
<evidence type="ECO:0000259" key="5">
    <source>
        <dbReference type="PROSITE" id="PS50212"/>
    </source>
</evidence>
<dbReference type="SUPFAM" id="SSF48366">
    <property type="entry name" value="Ras GEF"/>
    <property type="match status" value="1"/>
</dbReference>
<dbReference type="GO" id="GO:0005886">
    <property type="term" value="C:plasma membrane"/>
    <property type="evidence" value="ECO:0007669"/>
    <property type="project" value="TreeGrafter"/>
</dbReference>
<feature type="region of interest" description="Disordered" evidence="3">
    <location>
        <begin position="1037"/>
        <end position="1056"/>
    </location>
</feature>
<dbReference type="Pfam" id="PF00618">
    <property type="entry name" value="RasGEF_N"/>
    <property type="match status" value="1"/>
</dbReference>
<organism evidence="6 7">
    <name type="scientific">Polytolypa hystricis (strain UAMH7299)</name>
    <dbReference type="NCBI Taxonomy" id="1447883"/>
    <lineage>
        <taxon>Eukaryota</taxon>
        <taxon>Fungi</taxon>
        <taxon>Dikarya</taxon>
        <taxon>Ascomycota</taxon>
        <taxon>Pezizomycotina</taxon>
        <taxon>Eurotiomycetes</taxon>
        <taxon>Eurotiomycetidae</taxon>
        <taxon>Onygenales</taxon>
        <taxon>Onygenales incertae sedis</taxon>
        <taxon>Polytolypa</taxon>
    </lineage>
</organism>
<evidence type="ECO:0000313" key="6">
    <source>
        <dbReference type="EMBL" id="PGH06701.1"/>
    </source>
</evidence>
<evidence type="ECO:0000256" key="3">
    <source>
        <dbReference type="SAM" id="MobiDB-lite"/>
    </source>
</evidence>
<dbReference type="PANTHER" id="PTHR23113:SF363">
    <property type="entry name" value="PROTEIN SON OF SEVENLESS"/>
    <property type="match status" value="1"/>
</dbReference>
<feature type="region of interest" description="Disordered" evidence="3">
    <location>
        <begin position="651"/>
        <end position="688"/>
    </location>
</feature>
<gene>
    <name evidence="6" type="ORF">AJ80_08118</name>
</gene>
<feature type="compositionally biased region" description="Basic residues" evidence="3">
    <location>
        <begin position="654"/>
        <end position="663"/>
    </location>
</feature>
<feature type="region of interest" description="Disordered" evidence="3">
    <location>
        <begin position="1131"/>
        <end position="1180"/>
    </location>
</feature>
<dbReference type="InterPro" id="IPR008937">
    <property type="entry name" value="Ras-like_GEF"/>
</dbReference>
<dbReference type="InterPro" id="IPR001895">
    <property type="entry name" value="RASGEF_cat_dom"/>
</dbReference>
<reference evidence="6 7" key="1">
    <citation type="submission" date="2017-10" db="EMBL/GenBank/DDBJ databases">
        <title>Comparative genomics in systemic dimorphic fungi from Ajellomycetaceae.</title>
        <authorList>
            <person name="Munoz J.F."/>
            <person name="Mcewen J.G."/>
            <person name="Clay O.K."/>
            <person name="Cuomo C.A."/>
        </authorList>
    </citation>
    <scope>NUCLEOTIDE SEQUENCE [LARGE SCALE GENOMIC DNA]</scope>
    <source>
        <strain evidence="6 7">UAMH7299</strain>
    </source>
</reference>
<dbReference type="InterPro" id="IPR000651">
    <property type="entry name" value="Ras-like_Gua-exchang_fac_N"/>
</dbReference>
<dbReference type="Gene3D" id="1.20.870.10">
    <property type="entry name" value="Son of sevenless (SoS) protein Chain: S domain 1"/>
    <property type="match status" value="1"/>
</dbReference>
<dbReference type="CDD" id="cd06224">
    <property type="entry name" value="REM"/>
    <property type="match status" value="1"/>
</dbReference>
<dbReference type="PANTHER" id="PTHR23113">
    <property type="entry name" value="GUANINE NUCLEOTIDE EXCHANGE FACTOR"/>
    <property type="match status" value="1"/>
</dbReference>
<keyword evidence="7" id="KW-1185">Reference proteome</keyword>
<dbReference type="SMART" id="SM00229">
    <property type="entry name" value="RasGEFN"/>
    <property type="match status" value="1"/>
</dbReference>
<feature type="region of interest" description="Disordered" evidence="3">
    <location>
        <begin position="950"/>
        <end position="969"/>
    </location>
</feature>
<protein>
    <recommendedName>
        <fullName evidence="8">Guanine nucleotide exchange factor LTE1</fullName>
    </recommendedName>
</protein>
<feature type="region of interest" description="Disordered" evidence="3">
    <location>
        <begin position="833"/>
        <end position="856"/>
    </location>
</feature>
<evidence type="ECO:0000313" key="7">
    <source>
        <dbReference type="Proteomes" id="UP000224634"/>
    </source>
</evidence>
<name>A0A2B7XD58_POLH7</name>
<dbReference type="Proteomes" id="UP000224634">
    <property type="component" value="Unassembled WGS sequence"/>
</dbReference>
<feature type="compositionally biased region" description="Polar residues" evidence="3">
    <location>
        <begin position="35"/>
        <end position="44"/>
    </location>
</feature>
<comment type="caution">
    <text evidence="6">The sequence shown here is derived from an EMBL/GenBank/DDBJ whole genome shotgun (WGS) entry which is preliminary data.</text>
</comment>
<dbReference type="PROSITE" id="PS50009">
    <property type="entry name" value="RASGEF_CAT"/>
    <property type="match status" value="1"/>
</dbReference>
<feature type="compositionally biased region" description="Polar residues" evidence="3">
    <location>
        <begin position="1226"/>
        <end position="1249"/>
    </location>
</feature>
<dbReference type="PROSITE" id="PS50212">
    <property type="entry name" value="RASGEF_NTER"/>
    <property type="match status" value="1"/>
</dbReference>
<proteinExistence type="predicted"/>
<dbReference type="InterPro" id="IPR023578">
    <property type="entry name" value="Ras_GEF_dom_sf"/>
</dbReference>
<dbReference type="EMBL" id="PDNA01000176">
    <property type="protein sequence ID" value="PGH06701.1"/>
    <property type="molecule type" value="Genomic_DNA"/>
</dbReference>
<accession>A0A2B7XD58</accession>
<dbReference type="GO" id="GO:0007265">
    <property type="term" value="P:Ras protein signal transduction"/>
    <property type="evidence" value="ECO:0007669"/>
    <property type="project" value="TreeGrafter"/>
</dbReference>
<dbReference type="InterPro" id="IPR036964">
    <property type="entry name" value="RASGEF_cat_dom_sf"/>
</dbReference>
<dbReference type="STRING" id="1447883.A0A2B7XD58"/>
<dbReference type="Pfam" id="PF00617">
    <property type="entry name" value="RasGEF"/>
    <property type="match status" value="1"/>
</dbReference>
<feature type="compositionally biased region" description="Polar residues" evidence="3">
    <location>
        <begin position="57"/>
        <end position="81"/>
    </location>
</feature>
<evidence type="ECO:0000256" key="2">
    <source>
        <dbReference type="PROSITE-ProRule" id="PRU00168"/>
    </source>
</evidence>
<feature type="compositionally biased region" description="Low complexity" evidence="3">
    <location>
        <begin position="1135"/>
        <end position="1156"/>
    </location>
</feature>
<sequence>MERPSSTGADISLASLESDKRKVDFATVQDDNELTSKMSPGTSRLQDKQGLRRAHTVAQTGNVSHKNNPSTRGARARTSSLRRVKDSSEVLRERSLKRLNQEKATSEGTGAIGGRQGIQFTVGNVGHNGKIYLRPLMHPNSTSSQPSTFVQPPQTFNEGYLRPAAPAENDHRYSIWSSSQLSELRPSIIREDSAESRSSELKYLHSAGTNDYRRYSLSTIDDHFPSNNRNELRIVIERPEPERPKSAGAPPVPSLEVPIPHFRLGGFRFTAEGTPMLRSSAYTRTSVSDNFRASAFAIKSDFSMPMSSQAYEVIDPSRLHSFPPSMFTGSQAWTDLQSPAKQNSVFYKLKEPVDPRIFDSLTTLKDDPSVVRYAKGTNEISAATPARIVAQISSDSFMDYELVSDFFLTFRSYLSLSNLMSLLLARLEWAINRPEDDGRIVRIRVFAALRHWILNYFVDDFVVNRALRVQFCSRINEMYEDVKNRSNDSSSDLKILQDLKKCWNGRCSLYWDSPDLVSDSPDAKVVPGGVAGSRDIELNRLSDARSWDTGIDAQTNITTTIPIYGQPVSEPVERLSRSYSHSRQLSTASAGDVPICASSVRSLQAISCSLPAKRRSLHSGMARGPHPVMVSSRRHHSPASSRNLATAPVIPIWRRPHHSHKRSGSFSDSVRDDRAPLPQSNTEGSGGPLFQALPYAESLIRGNVFPPVEPYVNFLPPPSPAFELSQLEFESRSSVKQDAHKSAGPGMKTLIGSIKRAFHPRQSSSVSHSHKEILPSLKGKTSTLPANVGFRSDAYRDKRSGPNTFTRVDVLCEEAAQSYRKLVVQETEKGSVVVEEETTPRAKGKQPASADAASSEAFLDPGMFSGRIPSHMTMGSKSIVIVDDTGFEIPLMSGALRLDLNSSPLPQDATGPSDIPTQQASTLVARSESPTPIYHEDRMPRSPSLALSEVNPELQERRSASVARSVSKRTVKSLSTRLRKYASYQSFSLSLARSSLSTVDHSLASAQPSQDSSDRPFGRMLRRRPGGDLRKVTNIHDLEPSPRPRSFASRTTQTDSMVESVISAARNRFSTYDSRGVGNREVPTGGRYSLAPPRPSQLGRHSFEAAVAEFSQIPDDDDGGIESTLLKLEGKWEKPSPASSPNKPAFPADLPAPAADSQDDGEETDKEKVHRHQHLLDPSVPVANQSNAAKNLSVISAPYTESVVESEDSYCSIPLLERGLSDDSMKSPQRSPTYPSAMTPSPLFNSQDVSAMDKQESSHPSIDIVEKTESLKRIPQGSTLPMPPTRHSLSEQDTVNQSDEYDSELSSEISVDVINRDEVVDKPEGDVHVGRSMSFSNLGILNNPLTHPPSPPMTLQHPNSMVSSLGATDSKTYHQRKPITPETSPIHKVVSDANRNPDVQQFSSNILLKSESQGRDDLPAIFGHVPFILACDSQVLAQQFTIVEKAALSEVDWKDLVDMRWGHTSQSTLNWADYLSKDDHKGIDMVIARFNLMVKWATSEIVLTRNINERAQTIVKFIHVALHARRILNYSTMLQITIALSSVDCTRLVKTWELVPNLEKQLLKDMESLIQPIRNFHKLRREMETTNLQDGCIPFVGLYVQDLTYNAQKPAQIATTRDGEPLVNFERYRTAATIVKSLLRLIDASTKYTFESVDGIIERCLWVAALPDEKITSLSKTIE</sequence>
<feature type="region of interest" description="Disordered" evidence="3">
    <location>
        <begin position="31"/>
        <end position="89"/>
    </location>
</feature>
<feature type="domain" description="N-terminal Ras-GEF" evidence="5">
    <location>
        <begin position="376"/>
        <end position="504"/>
    </location>
</feature>
<feature type="region of interest" description="Disordered" evidence="3">
    <location>
        <begin position="1002"/>
        <end position="1028"/>
    </location>
</feature>
<feature type="region of interest" description="Disordered" evidence="3">
    <location>
        <begin position="1220"/>
        <end position="1299"/>
    </location>
</feature>
<evidence type="ECO:0008006" key="8">
    <source>
        <dbReference type="Google" id="ProtNLM"/>
    </source>
</evidence>
<evidence type="ECO:0000259" key="4">
    <source>
        <dbReference type="PROSITE" id="PS50009"/>
    </source>
</evidence>
<feature type="domain" description="Ras-GEF" evidence="4">
    <location>
        <begin position="1432"/>
        <end position="1675"/>
    </location>
</feature>
<feature type="compositionally biased region" description="Polar residues" evidence="3">
    <location>
        <begin position="1002"/>
        <end position="1011"/>
    </location>
</feature>
<dbReference type="SMART" id="SM00147">
    <property type="entry name" value="RasGEF"/>
    <property type="match status" value="1"/>
</dbReference>
<dbReference type="Gene3D" id="1.10.840.10">
    <property type="entry name" value="Ras guanine-nucleotide exchange factors catalytic domain"/>
    <property type="match status" value="1"/>
</dbReference>
<dbReference type="GO" id="GO:0005085">
    <property type="term" value="F:guanyl-nucleotide exchange factor activity"/>
    <property type="evidence" value="ECO:0007669"/>
    <property type="project" value="UniProtKB-KW"/>
</dbReference>